<accession>A0A0W0EVH8</accession>
<comment type="caution">
    <text evidence="2">The sequence shown here is derived from an EMBL/GenBank/DDBJ whole genome shotgun (WGS) entry which is preliminary data.</text>
</comment>
<dbReference type="AlphaFoldDB" id="A0A0W0EVH8"/>
<evidence type="ECO:0000313" key="2">
    <source>
        <dbReference type="EMBL" id="KTB28088.1"/>
    </source>
</evidence>
<feature type="region of interest" description="Disordered" evidence="1">
    <location>
        <begin position="1"/>
        <end position="32"/>
    </location>
</feature>
<dbReference type="Proteomes" id="UP000054988">
    <property type="component" value="Unassembled WGS sequence"/>
</dbReference>
<evidence type="ECO:0000313" key="3">
    <source>
        <dbReference type="Proteomes" id="UP000054988"/>
    </source>
</evidence>
<name>A0A0W0EVH8_MONRR</name>
<gene>
    <name evidence="2" type="ORF">WG66_19353</name>
</gene>
<sequence>MAGEHNPPDPTSQQSFQQVPSVTNPPADMTTMPLPTLIQKKKKHHSHHVNVPQPQPLINSLLYQAHWLLSNVH</sequence>
<evidence type="ECO:0000256" key="1">
    <source>
        <dbReference type="SAM" id="MobiDB-lite"/>
    </source>
</evidence>
<proteinExistence type="predicted"/>
<organism evidence="2 3">
    <name type="scientific">Moniliophthora roreri</name>
    <name type="common">Frosty pod rot fungus</name>
    <name type="synonym">Monilia roreri</name>
    <dbReference type="NCBI Taxonomy" id="221103"/>
    <lineage>
        <taxon>Eukaryota</taxon>
        <taxon>Fungi</taxon>
        <taxon>Dikarya</taxon>
        <taxon>Basidiomycota</taxon>
        <taxon>Agaricomycotina</taxon>
        <taxon>Agaricomycetes</taxon>
        <taxon>Agaricomycetidae</taxon>
        <taxon>Agaricales</taxon>
        <taxon>Marasmiineae</taxon>
        <taxon>Marasmiaceae</taxon>
        <taxon>Moniliophthora</taxon>
    </lineage>
</organism>
<reference evidence="2 3" key="1">
    <citation type="submission" date="2015-12" db="EMBL/GenBank/DDBJ databases">
        <title>Draft genome sequence of Moniliophthora roreri, the causal agent of frosty pod rot of cacao.</title>
        <authorList>
            <person name="Aime M.C."/>
            <person name="Diaz-Valderrama J.R."/>
            <person name="Kijpornyongpan T."/>
            <person name="Phillips-Mora W."/>
        </authorList>
    </citation>
    <scope>NUCLEOTIDE SEQUENCE [LARGE SCALE GENOMIC DNA]</scope>
    <source>
        <strain evidence="2 3">MCA 2952</strain>
    </source>
</reference>
<feature type="compositionally biased region" description="Polar residues" evidence="1">
    <location>
        <begin position="11"/>
        <end position="24"/>
    </location>
</feature>
<protein>
    <submittedName>
        <fullName evidence="2">Uncharacterized protein</fullName>
    </submittedName>
</protein>
<dbReference type="EMBL" id="LATX01002504">
    <property type="protein sequence ID" value="KTB28088.1"/>
    <property type="molecule type" value="Genomic_DNA"/>
</dbReference>